<organism evidence="5 6">
    <name type="scientific">Dermabacter vaginalis</name>
    <dbReference type="NCBI Taxonomy" id="1630135"/>
    <lineage>
        <taxon>Bacteria</taxon>
        <taxon>Bacillati</taxon>
        <taxon>Actinomycetota</taxon>
        <taxon>Actinomycetes</taxon>
        <taxon>Micrococcales</taxon>
        <taxon>Dermabacteraceae</taxon>
        <taxon>Dermabacter</taxon>
    </lineage>
</organism>
<evidence type="ECO:0000256" key="1">
    <source>
        <dbReference type="ARBA" id="ARBA00022741"/>
    </source>
</evidence>
<protein>
    <recommendedName>
        <fullName evidence="4">FtsK domain-containing protein</fullName>
    </recommendedName>
</protein>
<keyword evidence="2 3" id="KW-0067">ATP-binding</keyword>
<gene>
    <name evidence="5" type="ORF">DAD186_15660</name>
</gene>
<evidence type="ECO:0000313" key="6">
    <source>
        <dbReference type="Proteomes" id="UP000092596"/>
    </source>
</evidence>
<dbReference type="PANTHER" id="PTHR22683">
    <property type="entry name" value="SPORULATION PROTEIN RELATED"/>
    <property type="match status" value="1"/>
</dbReference>
<dbReference type="CDD" id="cd01127">
    <property type="entry name" value="TrwB_TraG_TraD_VirD4"/>
    <property type="match status" value="1"/>
</dbReference>
<dbReference type="Pfam" id="PF01580">
    <property type="entry name" value="FtsK_SpoIIIE"/>
    <property type="match status" value="1"/>
</dbReference>
<evidence type="ECO:0000259" key="4">
    <source>
        <dbReference type="PROSITE" id="PS50901"/>
    </source>
</evidence>
<dbReference type="Proteomes" id="UP000092596">
    <property type="component" value="Chromosome"/>
</dbReference>
<dbReference type="InterPro" id="IPR002543">
    <property type="entry name" value="FtsK_dom"/>
</dbReference>
<dbReference type="STRING" id="1630135.DAD186_15660"/>
<dbReference type="PROSITE" id="PS50901">
    <property type="entry name" value="FTSK"/>
    <property type="match status" value="1"/>
</dbReference>
<name>A0A1B0ZJI3_9MICO</name>
<dbReference type="InterPro" id="IPR050206">
    <property type="entry name" value="FtsK/SpoIIIE/SftA"/>
</dbReference>
<reference evidence="5 6" key="1">
    <citation type="submission" date="2015-06" db="EMBL/GenBank/DDBJ databases">
        <title>Investigation of pathophysiology for high-risk pregnancy and development of treatment modality based on it.</title>
        <authorList>
            <person name="Kim B.-C."/>
            <person name="Lim S."/>
        </authorList>
    </citation>
    <scope>NUCLEOTIDE SEQUENCE [LARGE SCALE GENOMIC DNA]</scope>
    <source>
        <strain evidence="5 6">AD1-86</strain>
    </source>
</reference>
<dbReference type="InterPro" id="IPR027417">
    <property type="entry name" value="P-loop_NTPase"/>
</dbReference>
<dbReference type="SMART" id="SM00382">
    <property type="entry name" value="AAA"/>
    <property type="match status" value="2"/>
</dbReference>
<evidence type="ECO:0000256" key="3">
    <source>
        <dbReference type="PROSITE-ProRule" id="PRU00289"/>
    </source>
</evidence>
<proteinExistence type="predicted"/>
<dbReference type="PATRIC" id="fig|1630135.4.peg.1568"/>
<dbReference type="KEGG" id="dva:DAD186_15660"/>
<accession>A0A1B0ZJI3</accession>
<dbReference type="Gene3D" id="3.40.50.300">
    <property type="entry name" value="P-loop containing nucleotide triphosphate hydrolases"/>
    <property type="match status" value="2"/>
</dbReference>
<sequence length="1385" mass="147739">MTLLVEVIPPCQNPVVLEVSADSTVCTGEFVERLRHHFGLDGEGYALRVGQRSQQGFPGALLANEQLLHVSGLMSGMSVELVQASVEVERPGERIPSSWELVLERNGVQRVVPLEKGLSSIGSSTTCTVTLEHGDVASTHAYLETCAEVKIHAAQGAILKNADGGQVRGAYLKPDSCVYVGQWKVGVRHRAGADVVVNDSPARAYLPPARIELAEPAREIALPRVPRPATAPPFPTVSLLVPLMIAGVMYTLTRSSFVIMLAVVMPAMALAHYWSQCARVRKESSRALREFEEAVDEAKAEVHGAHEGEKARLGAMLPAACVIAEWDSPKRGDLWALREEHSDFLTLRLGTGRVESAVQLKGETLAEGPREQRGELEMLRESARMFEGPVTVSLRQARGLGITGAGRMGCVVGLGVQLGGRHSPSDVRLALVCSSDACENARGLAWLPHARSSDGGKVQILESDEAVIAWAARHMPDLSGDTEGGSSHVVILALDPTPAQLTSLSVLVEAWEARGERGPRLIVTAADSAHLPGVCSALLEVEGNDGVFWQRGEVAPIALNACEGVSKEAAHVWARRLASLMDARSREHANEAIPATVSLLDVNGVERHELRMSLSRAWRTNDRAEARTLDALVGYGETGPLTIPLRTWGPHALVAGTTGSGKSEFLQSWILSLALRYSPRRLTFLFVDYKGGAGLGECALLPHCTGLVTDLGSDLVTRALVSLKAELRYREELLARCGAKDSDDYAERGGDDLPAFVIVVDEFAALRDHCPEFLEGLIDVAQRGRSLGIHLILATQRPAGIVSERLRANVSLRIALRLSDTADSLDVIGSKAAAQISLDTPGRAVVSAVGAGLQHEAQMAYAGARGEDDRSTRLGVSLAHAMNDEEATKGFNTQLRLTSGEPSRGEDRGPTDASLVVKEAIDAWARSGETVRAPWLPPLAESYEGEKLVQDWGLPAPFALVDDPSRQRRTVARLGPPGSVYGVYGASGTGRSTSIVNIVRATRTAQERPRLFILDSVSKGLRGLVDETQAVAYVAGDDTASVLRMLRHLTNTKGEVGPSILAIDSCADLCHEAHPSDREDILSLLGALARTARARRLTLIIGASGPSELPRSLETACTERIVHRLSRAEDYAMCGTTVRLSESAPVGRVSIGGREAQIALFEEPSVRGDNRRRACLEAFVLARRTLGTREAVALVRDSTRALVGFSHADGEPVSLPLKGGGLIVGGEGSDRLALLESLAALARDREILRLPQSTSGNGAEACRVLERASALGPKAFVILDNVADLESDSDAAEIGVAARTALAAGACVFGGLEGGSFSRLGALGPILAHAGCGIVLGSREAEVFTVFGRTPPRTRWANAPDVAWLVEGADCRLIVPAYAREYCHG</sequence>
<dbReference type="GO" id="GO:0005524">
    <property type="term" value="F:ATP binding"/>
    <property type="evidence" value="ECO:0007669"/>
    <property type="project" value="UniProtKB-UniRule"/>
</dbReference>
<dbReference type="RefSeq" id="WP_065248166.1">
    <property type="nucleotide sequence ID" value="NZ_CP012117.1"/>
</dbReference>
<dbReference type="PANTHER" id="PTHR22683:SF1">
    <property type="entry name" value="TYPE VII SECRETION SYSTEM PROTEIN ESSC"/>
    <property type="match status" value="1"/>
</dbReference>
<dbReference type="EMBL" id="CP012117">
    <property type="protein sequence ID" value="ANP28116.1"/>
    <property type="molecule type" value="Genomic_DNA"/>
</dbReference>
<dbReference type="GO" id="GO:0003677">
    <property type="term" value="F:DNA binding"/>
    <property type="evidence" value="ECO:0007669"/>
    <property type="project" value="InterPro"/>
</dbReference>
<evidence type="ECO:0000256" key="2">
    <source>
        <dbReference type="ARBA" id="ARBA00022840"/>
    </source>
</evidence>
<dbReference type="SUPFAM" id="SSF52540">
    <property type="entry name" value="P-loop containing nucleoside triphosphate hydrolases"/>
    <property type="match status" value="2"/>
</dbReference>
<evidence type="ECO:0000313" key="5">
    <source>
        <dbReference type="EMBL" id="ANP28116.1"/>
    </source>
</evidence>
<feature type="binding site" evidence="3">
    <location>
        <begin position="656"/>
        <end position="663"/>
    </location>
    <ligand>
        <name>ATP</name>
        <dbReference type="ChEBI" id="CHEBI:30616"/>
    </ligand>
</feature>
<feature type="domain" description="FtsK" evidence="4">
    <location>
        <begin position="638"/>
        <end position="825"/>
    </location>
</feature>
<keyword evidence="1 3" id="KW-0547">Nucleotide-binding</keyword>
<dbReference type="InterPro" id="IPR003593">
    <property type="entry name" value="AAA+_ATPase"/>
</dbReference>